<dbReference type="CDD" id="cd05214">
    <property type="entry name" value="GAPDH_I_N"/>
    <property type="match status" value="1"/>
</dbReference>
<sequence length="392" mass="41705">MAGVLAEQAVEGRADIVTCHYSAKLGFDPSAHLRRAGTTYASSVRRSSKHATSEETGSVTIRVGVNGFGRIGRNFWRAAQAAGSEVEIVAVNDLTDNATLAHLLKYDTVLGTLDGDVAVEGDTIRVGNASVKAIEERDPAQLPWSDLGVDVVIESTGRFTKAEDAKKHIDAGAKKVIISAPAKGEDLTVVMGVNDDKYDPAQHHILSNASCTTNCVAPMAKTLLDSFGIVKGLMTTTHAYTNDQVILDFPHKDLRRARAAGQNIIPTTTGAAKATALVLPELQGKLDGIAMRVPVPDGSVTDLVVELEREVTKDEVNAAFKAAAEGPLKQVLTYTEDPIVSSDIVGTSPSCTFDASLTMAFGNTVKIIGWYDNEWGYSNRLVDLAKLVGSKL</sequence>
<dbReference type="Gene3D" id="3.40.50.720">
    <property type="entry name" value="NAD(P)-binding Rossmann-like Domain"/>
    <property type="match status" value="1"/>
</dbReference>
<dbReference type="Gene3D" id="3.30.360.10">
    <property type="entry name" value="Dihydrodipicolinate Reductase, domain 2"/>
    <property type="match status" value="1"/>
</dbReference>
<dbReference type="PIRSF" id="PIRSF000149">
    <property type="entry name" value="GAP_DH"/>
    <property type="match status" value="1"/>
</dbReference>
<dbReference type="EMBL" id="BAAAPC010000004">
    <property type="protein sequence ID" value="GAA1987369.1"/>
    <property type="molecule type" value="Genomic_DNA"/>
</dbReference>
<protein>
    <submittedName>
        <fullName evidence="5">Type I glyceraldehyde-3-phosphate dehydrogenase</fullName>
    </submittedName>
</protein>
<dbReference type="InterPro" id="IPR020831">
    <property type="entry name" value="GlycerAld/Erythrose_P_DH"/>
</dbReference>
<evidence type="ECO:0000313" key="5">
    <source>
        <dbReference type="EMBL" id="GAA1987369.1"/>
    </source>
</evidence>
<evidence type="ECO:0000259" key="4">
    <source>
        <dbReference type="SMART" id="SM00846"/>
    </source>
</evidence>
<gene>
    <name evidence="5" type="primary">gap</name>
    <name evidence="5" type="ORF">GCM10009799_11200</name>
</gene>
<evidence type="ECO:0000313" key="6">
    <source>
        <dbReference type="Proteomes" id="UP001501585"/>
    </source>
</evidence>
<proteinExistence type="inferred from homology"/>
<dbReference type="InterPro" id="IPR020828">
    <property type="entry name" value="GlycerAld_3-P_DH_NAD(P)-bd"/>
</dbReference>
<dbReference type="PANTHER" id="PTHR43148">
    <property type="entry name" value="GLYCERALDEHYDE-3-PHOSPHATE DEHYDROGENASE 2"/>
    <property type="match status" value="1"/>
</dbReference>
<dbReference type="Pfam" id="PF00044">
    <property type="entry name" value="Gp_dh_N"/>
    <property type="match status" value="1"/>
</dbReference>
<dbReference type="SUPFAM" id="SSF55347">
    <property type="entry name" value="Glyceraldehyde-3-phosphate dehydrogenase-like, C-terminal domain"/>
    <property type="match status" value="1"/>
</dbReference>
<dbReference type="PRINTS" id="PR00078">
    <property type="entry name" value="G3PDHDRGNASE"/>
</dbReference>
<feature type="domain" description="Glyceraldehyde 3-phosphate dehydrogenase NAD(P) binding" evidence="4">
    <location>
        <begin position="61"/>
        <end position="211"/>
    </location>
</feature>
<comment type="caution">
    <text evidence="5">The sequence shown here is derived from an EMBL/GenBank/DDBJ whole genome shotgun (WGS) entry which is preliminary data.</text>
</comment>
<dbReference type="SUPFAM" id="SSF51735">
    <property type="entry name" value="NAD(P)-binding Rossmann-fold domains"/>
    <property type="match status" value="1"/>
</dbReference>
<keyword evidence="2" id="KW-0560">Oxidoreductase</keyword>
<keyword evidence="6" id="KW-1185">Reference proteome</keyword>
<dbReference type="Proteomes" id="UP001501585">
    <property type="component" value="Unassembled WGS sequence"/>
</dbReference>
<comment type="similarity">
    <text evidence="1 3">Belongs to the glyceraldehyde-3-phosphate dehydrogenase family.</text>
</comment>
<organism evidence="5 6">
    <name type="scientific">Nocardiopsis rhodophaea</name>
    <dbReference type="NCBI Taxonomy" id="280238"/>
    <lineage>
        <taxon>Bacteria</taxon>
        <taxon>Bacillati</taxon>
        <taxon>Actinomycetota</taxon>
        <taxon>Actinomycetes</taxon>
        <taxon>Streptosporangiales</taxon>
        <taxon>Nocardiopsidaceae</taxon>
        <taxon>Nocardiopsis</taxon>
    </lineage>
</organism>
<dbReference type="CDD" id="cd18126">
    <property type="entry name" value="GAPDH_I_C"/>
    <property type="match status" value="1"/>
</dbReference>
<dbReference type="InterPro" id="IPR006424">
    <property type="entry name" value="Glyceraldehyde-3-P_DH_1"/>
</dbReference>
<dbReference type="NCBIfam" id="TIGR01534">
    <property type="entry name" value="GAPDH-I"/>
    <property type="match status" value="1"/>
</dbReference>
<evidence type="ECO:0000256" key="2">
    <source>
        <dbReference type="ARBA" id="ARBA00023002"/>
    </source>
</evidence>
<name>A0ABN2SIS0_9ACTN</name>
<dbReference type="Pfam" id="PF02800">
    <property type="entry name" value="Gp_dh_C"/>
    <property type="match status" value="1"/>
</dbReference>
<evidence type="ECO:0000256" key="1">
    <source>
        <dbReference type="ARBA" id="ARBA00007406"/>
    </source>
</evidence>
<accession>A0ABN2SIS0</accession>
<reference evidence="5 6" key="1">
    <citation type="journal article" date="2019" name="Int. J. Syst. Evol. Microbiol.">
        <title>The Global Catalogue of Microorganisms (GCM) 10K type strain sequencing project: providing services to taxonomists for standard genome sequencing and annotation.</title>
        <authorList>
            <consortium name="The Broad Institute Genomics Platform"/>
            <consortium name="The Broad Institute Genome Sequencing Center for Infectious Disease"/>
            <person name="Wu L."/>
            <person name="Ma J."/>
        </authorList>
    </citation>
    <scope>NUCLEOTIDE SEQUENCE [LARGE SCALE GENOMIC DNA]</scope>
    <source>
        <strain evidence="5 6">JCM 15313</strain>
    </source>
</reference>
<dbReference type="InterPro" id="IPR036291">
    <property type="entry name" value="NAD(P)-bd_dom_sf"/>
</dbReference>
<dbReference type="SMART" id="SM00846">
    <property type="entry name" value="Gp_dh_N"/>
    <property type="match status" value="1"/>
</dbReference>
<dbReference type="InterPro" id="IPR020829">
    <property type="entry name" value="GlycerAld_3-P_DH_cat"/>
</dbReference>
<evidence type="ECO:0000256" key="3">
    <source>
        <dbReference type="RuleBase" id="RU000397"/>
    </source>
</evidence>